<dbReference type="Gene3D" id="1.25.40.10">
    <property type="entry name" value="Tetratricopeptide repeat domain"/>
    <property type="match status" value="3"/>
</dbReference>
<dbReference type="PROSITE" id="PS50005">
    <property type="entry name" value="TPR"/>
    <property type="match status" value="1"/>
</dbReference>
<dbReference type="AlphaFoldDB" id="I2Q0A7"/>
<dbReference type="Pfam" id="PF14559">
    <property type="entry name" value="TPR_19"/>
    <property type="match status" value="3"/>
</dbReference>
<evidence type="ECO:0000256" key="2">
    <source>
        <dbReference type="ARBA" id="ARBA00022803"/>
    </source>
</evidence>
<protein>
    <submittedName>
        <fullName evidence="4">Tfp pilus assembly protein PilF</fullName>
    </submittedName>
</protein>
<dbReference type="InterPro" id="IPR011990">
    <property type="entry name" value="TPR-like_helical_dom_sf"/>
</dbReference>
<dbReference type="InterPro" id="IPR051012">
    <property type="entry name" value="CellSynth/LPSAsmb/PSIAsmb"/>
</dbReference>
<gene>
    <name evidence="4" type="ORF">DesU5LDRAFT_1529</name>
</gene>
<reference evidence="4" key="1">
    <citation type="submission" date="2011-11" db="EMBL/GenBank/DDBJ databases">
        <title>Improved High-Quality Draft sequence of Desulfovibrio sp. U5L.</title>
        <authorList>
            <consortium name="US DOE Joint Genome Institute"/>
            <person name="Lucas S."/>
            <person name="Han J."/>
            <person name="Lapidus A."/>
            <person name="Cheng J.-F."/>
            <person name="Goodwin L."/>
            <person name="Pitluck S."/>
            <person name="Peters L."/>
            <person name="Ovchinnikova G."/>
            <person name="Held B."/>
            <person name="Detter J.C."/>
            <person name="Han C."/>
            <person name="Tapia R."/>
            <person name="Land M."/>
            <person name="Hauser L."/>
            <person name="Kyrpides N."/>
            <person name="Ivanova N."/>
            <person name="Pagani I."/>
            <person name="Gabster J."/>
            <person name="Walker C."/>
            <person name="Stolyar S."/>
            <person name="Stahl D."/>
            <person name="Arkin A."/>
            <person name="Dehal P."/>
            <person name="Hazen T."/>
            <person name="Woyke T."/>
        </authorList>
    </citation>
    <scope>NUCLEOTIDE SEQUENCE [LARGE SCALE GENOMIC DNA]</scope>
    <source>
        <strain evidence="4">U5L</strain>
    </source>
</reference>
<dbReference type="SUPFAM" id="SSF48452">
    <property type="entry name" value="TPR-like"/>
    <property type="match status" value="3"/>
</dbReference>
<dbReference type="PANTHER" id="PTHR45586:SF16">
    <property type="entry name" value="DOMAIN PROTEIN, PUTATIVE-RELATED"/>
    <property type="match status" value="1"/>
</dbReference>
<evidence type="ECO:0000256" key="3">
    <source>
        <dbReference type="PROSITE-ProRule" id="PRU00339"/>
    </source>
</evidence>
<dbReference type="SMART" id="SM00028">
    <property type="entry name" value="TPR"/>
    <property type="match status" value="8"/>
</dbReference>
<organism evidence="4">
    <name type="scientific">Desulfovibrio sp. U5L</name>
    <dbReference type="NCBI Taxonomy" id="596152"/>
    <lineage>
        <taxon>Bacteria</taxon>
        <taxon>Pseudomonadati</taxon>
        <taxon>Thermodesulfobacteriota</taxon>
        <taxon>Desulfovibrionia</taxon>
        <taxon>Desulfovibrionales</taxon>
        <taxon>Desulfovibrionaceae</taxon>
        <taxon>Desulfovibrio</taxon>
    </lineage>
</organism>
<dbReference type="eggNOG" id="COG0457">
    <property type="taxonomic scope" value="Bacteria"/>
</dbReference>
<dbReference type="EMBL" id="JH600068">
    <property type="protein sequence ID" value="EIG53213.1"/>
    <property type="molecule type" value="Genomic_DNA"/>
</dbReference>
<evidence type="ECO:0000256" key="1">
    <source>
        <dbReference type="ARBA" id="ARBA00022737"/>
    </source>
</evidence>
<dbReference type="HOGENOM" id="CLU_007251_3_0_7"/>
<sequence length="567" mass="61769">MSDLSKRFFPARLPVLVVLALLPCLLSNSCASSRSARPAYAAKGLSSEAEVDYQFLIYQDLARQGKKDEAIKALSDLAASHPSPEVVVELANVQWGQNDREAATQTLEKGLAAFPGARQLTFYLANAYQMRRMEDMAVKTLERFLEKNPADAPALQELASLLEDGGKHEQALAVLGRIPEKDRDATVLYLRARAEAGLGRKDAAMGTLRAAVAKDPALMPAWADLAGLLEQAGDLKGAEDCYRKMLSLGEESPEVRARLARILIKQKNPAQAVSLLAEGAPDKSRFLDAMSALVEAGYPKQAKQVLALLTALDPDSPDLPFYKAVLAYEGDKNPREALAILGRVPPDNPNYDKSLTFRIQIASEIGDFAKAEGLVREARQRYPDRKEFISVEAALLDKRGDTAGAAKVLEDALAASPDDVDLLYRYGVALEKLKRRDEAKAAMEKIVAKEPTNPDALNYLGYSLAEEGRDLEKALTMVKTALEKEPDNPFFLDSLAWTLHKLGRADEALAAIERAIAHKVKDAIIWEHYGDIAAAAGRRAEAQKAYRTALELGPDSPAAVKKKLGAL</sequence>
<evidence type="ECO:0000313" key="4">
    <source>
        <dbReference type="EMBL" id="EIG53213.1"/>
    </source>
</evidence>
<keyword evidence="1" id="KW-0677">Repeat</keyword>
<dbReference type="OrthoDB" id="9766710at2"/>
<dbReference type="PANTHER" id="PTHR45586">
    <property type="entry name" value="TPR REPEAT-CONTAINING PROTEIN PA4667"/>
    <property type="match status" value="1"/>
</dbReference>
<dbReference type="STRING" id="596152.DesU5LDRAFT_1529"/>
<keyword evidence="2 3" id="KW-0802">TPR repeat</keyword>
<name>I2Q0A7_9BACT</name>
<dbReference type="Pfam" id="PF13432">
    <property type="entry name" value="TPR_16"/>
    <property type="match status" value="1"/>
</dbReference>
<proteinExistence type="predicted"/>
<dbReference type="InterPro" id="IPR019734">
    <property type="entry name" value="TPR_rpt"/>
</dbReference>
<feature type="repeat" description="TPR" evidence="3">
    <location>
        <begin position="523"/>
        <end position="556"/>
    </location>
</feature>
<accession>I2Q0A7</accession>